<dbReference type="InterPro" id="IPR006311">
    <property type="entry name" value="TAT_signal"/>
</dbReference>
<evidence type="ECO:0000313" key="3">
    <source>
        <dbReference type="Proteomes" id="UP000004915"/>
    </source>
</evidence>
<evidence type="ECO:0000313" key="2">
    <source>
        <dbReference type="EMBL" id="EHI12378.1"/>
    </source>
</evidence>
<reference evidence="2 3" key="1">
    <citation type="submission" date="2011-11" db="EMBL/GenBank/DDBJ databases">
        <authorList>
            <consortium name="Tuberculosis Structural Genomics Consortium"/>
            <person name="Ioerger T.R."/>
        </authorList>
    </citation>
    <scope>NUCLEOTIDE SEQUENCE [LARGE SCALE GENOMIC DNA]</scope>
    <source>
        <strain evidence="3">ATCC 19527 / DSM 44167 / CIP 105390 / JCM 6362 / NCTC 10409 / 316</strain>
    </source>
</reference>
<organism evidence="2 3">
    <name type="scientific">Mycolicibacterium thermoresistibile (strain ATCC 19527 / DSM 44167 / CIP 105390 / JCM 6362 / NCTC 10409 / 316)</name>
    <name type="common">Mycobacterium thermoresistibile</name>
    <dbReference type="NCBI Taxonomy" id="1078020"/>
    <lineage>
        <taxon>Bacteria</taxon>
        <taxon>Bacillati</taxon>
        <taxon>Actinomycetota</taxon>
        <taxon>Actinomycetes</taxon>
        <taxon>Mycobacteriales</taxon>
        <taxon>Mycobacteriaceae</taxon>
        <taxon>Mycolicibacterium</taxon>
    </lineage>
</organism>
<sequence length="152" mass="15362">MTFTRRTIGAAAAAAAAAGAALALAGPASAGKFDKHLAVDCPQPYSQNCPPRAGMTANTSGPLFVTFTADGNPPACAPMRARIFIDGKEWGSNIVQPGQNDGGYYIDVAPGSHLIEVQGDGVRGGCNTGAMSGWSGTLHVETDDDALNGATP</sequence>
<comment type="caution">
    <text evidence="2">The sequence shown here is derived from an EMBL/GenBank/DDBJ whole genome shotgun (WGS) entry which is preliminary data.</text>
</comment>
<evidence type="ECO:0000256" key="1">
    <source>
        <dbReference type="SAM" id="SignalP"/>
    </source>
</evidence>
<dbReference type="PROSITE" id="PS51318">
    <property type="entry name" value="TAT"/>
    <property type="match status" value="1"/>
</dbReference>
<protein>
    <recommendedName>
        <fullName evidence="4">Secreted protein</fullName>
    </recommendedName>
</protein>
<feature type="signal peptide" evidence="1">
    <location>
        <begin position="1"/>
        <end position="25"/>
    </location>
</feature>
<dbReference type="Proteomes" id="UP000004915">
    <property type="component" value="Unassembled WGS sequence"/>
</dbReference>
<dbReference type="eggNOG" id="ENOG5032JTD">
    <property type="taxonomic scope" value="Bacteria"/>
</dbReference>
<dbReference type="PATRIC" id="fig|1078020.3.peg.3110"/>
<feature type="chain" id="PRO_5039684149" description="Secreted protein" evidence="1">
    <location>
        <begin position="26"/>
        <end position="152"/>
    </location>
</feature>
<name>G7CHR8_MYCT3</name>
<keyword evidence="1" id="KW-0732">Signal</keyword>
<proteinExistence type="predicted"/>
<accession>G7CHR8</accession>
<dbReference type="EMBL" id="AGVE01000046">
    <property type="protein sequence ID" value="EHI12378.1"/>
    <property type="molecule type" value="Genomic_DNA"/>
</dbReference>
<evidence type="ECO:0008006" key="4">
    <source>
        <dbReference type="Google" id="ProtNLM"/>
    </source>
</evidence>
<dbReference type="AlphaFoldDB" id="G7CHR8"/>
<gene>
    <name evidence="2" type="ORF">KEK_15803</name>
</gene>
<keyword evidence="3" id="KW-1185">Reference proteome</keyword>